<keyword evidence="4" id="KW-1185">Reference proteome</keyword>
<dbReference type="Gene3D" id="1.20.1280.50">
    <property type="match status" value="1"/>
</dbReference>
<feature type="region of interest" description="Disordered" evidence="1">
    <location>
        <begin position="529"/>
        <end position="555"/>
    </location>
</feature>
<reference evidence="3 4" key="1">
    <citation type="submission" date="2019-04" db="EMBL/GenBank/DDBJ databases">
        <title>Friends and foes A comparative genomics study of 23 Aspergillus species from section Flavi.</title>
        <authorList>
            <consortium name="DOE Joint Genome Institute"/>
            <person name="Kjaerbolling I."/>
            <person name="Vesth T."/>
            <person name="Frisvad J.C."/>
            <person name="Nybo J.L."/>
            <person name="Theobald S."/>
            <person name="Kildgaard S."/>
            <person name="Isbrandt T."/>
            <person name="Kuo A."/>
            <person name="Sato A."/>
            <person name="Lyhne E.K."/>
            <person name="Kogle M.E."/>
            <person name="Wiebenga A."/>
            <person name="Kun R.S."/>
            <person name="Lubbers R.J."/>
            <person name="Makela M.R."/>
            <person name="Barry K."/>
            <person name="Chovatia M."/>
            <person name="Clum A."/>
            <person name="Daum C."/>
            <person name="Haridas S."/>
            <person name="He G."/>
            <person name="LaButti K."/>
            <person name="Lipzen A."/>
            <person name="Mondo S."/>
            <person name="Riley R."/>
            <person name="Salamov A."/>
            <person name="Simmons B.A."/>
            <person name="Magnuson J.K."/>
            <person name="Henrissat B."/>
            <person name="Mortensen U.H."/>
            <person name="Larsen T.O."/>
            <person name="Devries R.P."/>
            <person name="Grigoriev I.V."/>
            <person name="Machida M."/>
            <person name="Baker S.E."/>
            <person name="Andersen M.R."/>
        </authorList>
    </citation>
    <scope>NUCLEOTIDE SEQUENCE [LARGE SCALE GENOMIC DNA]</scope>
    <source>
        <strain evidence="3 4">IBT 18842</strain>
    </source>
</reference>
<organism evidence="3 4">
    <name type="scientific">Aspergillus avenaceus</name>
    <dbReference type="NCBI Taxonomy" id="36643"/>
    <lineage>
        <taxon>Eukaryota</taxon>
        <taxon>Fungi</taxon>
        <taxon>Dikarya</taxon>
        <taxon>Ascomycota</taxon>
        <taxon>Pezizomycotina</taxon>
        <taxon>Eurotiomycetes</taxon>
        <taxon>Eurotiomycetidae</taxon>
        <taxon>Eurotiales</taxon>
        <taxon>Aspergillaceae</taxon>
        <taxon>Aspergillus</taxon>
        <taxon>Aspergillus subgen. Circumdati</taxon>
    </lineage>
</organism>
<dbReference type="SUPFAM" id="SSF81383">
    <property type="entry name" value="F-box domain"/>
    <property type="match status" value="1"/>
</dbReference>
<feature type="domain" description="F-box" evidence="2">
    <location>
        <begin position="8"/>
        <end position="57"/>
    </location>
</feature>
<feature type="compositionally biased region" description="Basic and acidic residues" evidence="1">
    <location>
        <begin position="610"/>
        <end position="629"/>
    </location>
</feature>
<dbReference type="InterPro" id="IPR001810">
    <property type="entry name" value="F-box_dom"/>
</dbReference>
<name>A0A5N6TX84_ASPAV</name>
<dbReference type="PROSITE" id="PS50181">
    <property type="entry name" value="FBOX"/>
    <property type="match status" value="1"/>
</dbReference>
<protein>
    <recommendedName>
        <fullName evidence="2">F-box domain-containing protein</fullName>
    </recommendedName>
</protein>
<feature type="region of interest" description="Disordered" evidence="1">
    <location>
        <begin position="571"/>
        <end position="629"/>
    </location>
</feature>
<dbReference type="SUPFAM" id="SSF63829">
    <property type="entry name" value="Calcium-dependent phosphotriesterase"/>
    <property type="match status" value="1"/>
</dbReference>
<accession>A0A5N6TX84</accession>
<evidence type="ECO:0000313" key="4">
    <source>
        <dbReference type="Proteomes" id="UP000325780"/>
    </source>
</evidence>
<dbReference type="Proteomes" id="UP000325780">
    <property type="component" value="Unassembled WGS sequence"/>
</dbReference>
<evidence type="ECO:0000256" key="1">
    <source>
        <dbReference type="SAM" id="MobiDB-lite"/>
    </source>
</evidence>
<dbReference type="Pfam" id="PF00646">
    <property type="entry name" value="F-box"/>
    <property type="match status" value="1"/>
</dbReference>
<dbReference type="AlphaFoldDB" id="A0A5N6TX84"/>
<dbReference type="InterPro" id="IPR036047">
    <property type="entry name" value="F-box-like_dom_sf"/>
</dbReference>
<sequence length="629" mass="70233">MTANPLAADPLAIFPPEIVLRILEFTPISALAALTTVSKAWHTFIDVTHQEAIYSSESRTSQPIGRARDFSFLSDTSSFVKLFEGIASWKDLCKRQTLLSRNWADSSPVVRESLLQVGNDPVWRFRPDFKRRFFVSTSHAGGLNVTDMDNGEILWRLPSTLDRDEDAVRPYAHLEYQDGMAVFDREGDAVEVWQSVDGEKRGEFQRIAVLNHECQTRGFQLSYWTLCVVSNQGQGFVYDMTQRPPKLTTHVQIERGAVGHLDQSKDAVIYSLGSKGYHVHDKASGAFLGILHPSHCTEKYHIRPPPSTSPSAGAALAEAVRHGPTHRLFPPGPPRKDCLVPIQLSRGALPPPADPDHVWHSEDEWGAGMLHGDLFVGFSRAGRVFVCSDWRKAIHDENSLAAHSSLIECETDGSSFDLGGWLSVRNHRVMFEIQDRIYVVALDDNNRIQDVDRPTRASYSLLTSSAPQLAVPVSFMGLYDDTIMTTYTTLGWRQPLPNLPGGVPQQQHEGPARIFPTKAIRIVSLAPDLSKVDPSAPGAGLWDSEKQQPPEDETWRSQAGLLQLISMLGGELGDDDDELEVMMTERDDDNDDYDNGDEEWEDMEDDDGEDHEHDAHGHDHDHDHMHEGA</sequence>
<proteinExistence type="predicted"/>
<dbReference type="OrthoDB" id="550575at2759"/>
<evidence type="ECO:0000259" key="2">
    <source>
        <dbReference type="PROSITE" id="PS50181"/>
    </source>
</evidence>
<feature type="compositionally biased region" description="Acidic residues" evidence="1">
    <location>
        <begin position="572"/>
        <end position="609"/>
    </location>
</feature>
<evidence type="ECO:0000313" key="3">
    <source>
        <dbReference type="EMBL" id="KAE8150691.1"/>
    </source>
</evidence>
<dbReference type="EMBL" id="ML742088">
    <property type="protein sequence ID" value="KAE8150691.1"/>
    <property type="molecule type" value="Genomic_DNA"/>
</dbReference>
<gene>
    <name evidence="3" type="ORF">BDV25DRAFT_171989</name>
</gene>
<feature type="compositionally biased region" description="Basic and acidic residues" evidence="1">
    <location>
        <begin position="543"/>
        <end position="555"/>
    </location>
</feature>